<evidence type="ECO:0000313" key="2">
    <source>
        <dbReference type="EMBL" id="CAB3808684.1"/>
    </source>
</evidence>
<dbReference type="AlphaFoldDB" id="A0A6J5GX60"/>
<sequence>MTCLNERIVGAILFVLSGFAFADSLISNAPAEMTVTNIAPMPMEVGSAIAEPQRYLQHYEMQYQPSQGEPFYAQPDQFYTAQVAHEFRGGAAKTGSGTQAPTQPTPGYLRMGPSTAPQLSLIDLPNTTLTLRAQPQRRLSLTVDQWVVSATARIAIFHSHSTGATVSVRRGF</sequence>
<evidence type="ECO:0000256" key="1">
    <source>
        <dbReference type="SAM" id="SignalP"/>
    </source>
</evidence>
<keyword evidence="1" id="KW-0732">Signal</keyword>
<feature type="signal peptide" evidence="1">
    <location>
        <begin position="1"/>
        <end position="22"/>
    </location>
</feature>
<name>A0A6J5GX60_9BURK</name>
<evidence type="ECO:0000313" key="3">
    <source>
        <dbReference type="Proteomes" id="UP000494252"/>
    </source>
</evidence>
<protein>
    <submittedName>
        <fullName evidence="2">Uncharacterized protein</fullName>
    </submittedName>
</protein>
<reference evidence="2 3" key="1">
    <citation type="submission" date="2020-04" db="EMBL/GenBank/DDBJ databases">
        <authorList>
            <person name="De Canck E."/>
        </authorList>
    </citation>
    <scope>NUCLEOTIDE SEQUENCE [LARGE SCALE GENOMIC DNA]</scope>
    <source>
        <strain evidence="2 3">LMG 27177</strain>
    </source>
</reference>
<accession>A0A6J5GX60</accession>
<keyword evidence="3" id="KW-1185">Reference proteome</keyword>
<feature type="chain" id="PRO_5026949413" evidence="1">
    <location>
        <begin position="23"/>
        <end position="172"/>
    </location>
</feature>
<dbReference type="Proteomes" id="UP000494252">
    <property type="component" value="Unassembled WGS sequence"/>
</dbReference>
<proteinExistence type="predicted"/>
<dbReference type="EMBL" id="CADIKI010000027">
    <property type="protein sequence ID" value="CAB3808684.1"/>
    <property type="molecule type" value="Genomic_DNA"/>
</dbReference>
<organism evidence="2 3">
    <name type="scientific">Paraburkholderia fynbosensis</name>
    <dbReference type="NCBI Taxonomy" id="1200993"/>
    <lineage>
        <taxon>Bacteria</taxon>
        <taxon>Pseudomonadati</taxon>
        <taxon>Pseudomonadota</taxon>
        <taxon>Betaproteobacteria</taxon>
        <taxon>Burkholderiales</taxon>
        <taxon>Burkholderiaceae</taxon>
        <taxon>Paraburkholderia</taxon>
    </lineage>
</organism>
<gene>
    <name evidence="2" type="ORF">LMG27177_06615</name>
</gene>